<evidence type="ECO:0000313" key="2">
    <source>
        <dbReference type="Proteomes" id="UP000233551"/>
    </source>
</evidence>
<evidence type="ECO:0000313" key="1">
    <source>
        <dbReference type="EMBL" id="PKI60083.1"/>
    </source>
</evidence>
<reference evidence="1 2" key="1">
    <citation type="submission" date="2017-11" db="EMBL/GenBank/DDBJ databases">
        <title>De-novo sequencing of pomegranate (Punica granatum L.) genome.</title>
        <authorList>
            <person name="Akparov Z."/>
            <person name="Amiraslanov A."/>
            <person name="Hajiyeva S."/>
            <person name="Abbasov M."/>
            <person name="Kaur K."/>
            <person name="Hamwieh A."/>
            <person name="Solovyev V."/>
            <person name="Salamov A."/>
            <person name="Braich B."/>
            <person name="Kosarev P."/>
            <person name="Mahmoud A."/>
            <person name="Hajiyev E."/>
            <person name="Babayeva S."/>
            <person name="Izzatullayeva V."/>
            <person name="Mammadov A."/>
            <person name="Mammadov A."/>
            <person name="Sharifova S."/>
            <person name="Ojaghi J."/>
            <person name="Eynullazada K."/>
            <person name="Bayramov B."/>
            <person name="Abdulazimova A."/>
            <person name="Shahmuradov I."/>
        </authorList>
    </citation>
    <scope>NUCLEOTIDE SEQUENCE [LARGE SCALE GENOMIC DNA]</scope>
    <source>
        <strain evidence="2">cv. AG2017</strain>
        <tissue evidence="1">Leaf</tissue>
    </source>
</reference>
<proteinExistence type="predicted"/>
<keyword evidence="2" id="KW-1185">Reference proteome</keyword>
<sequence length="142" mass="15749">MRNPFNVMARLAKVVEGNGTSRKLDAPGGGSRDPIVFAAGMWGLAAADGSAWVSHGWPWVPLGLEKNLKKLEARLIARPISEHLESRFCPVWTFRVELTVLVLNLECLHKENLNEPNVAIFHVNEYSSDSALKRPSGDQVEF</sequence>
<organism evidence="1 2">
    <name type="scientific">Punica granatum</name>
    <name type="common">Pomegranate</name>
    <dbReference type="NCBI Taxonomy" id="22663"/>
    <lineage>
        <taxon>Eukaryota</taxon>
        <taxon>Viridiplantae</taxon>
        <taxon>Streptophyta</taxon>
        <taxon>Embryophyta</taxon>
        <taxon>Tracheophyta</taxon>
        <taxon>Spermatophyta</taxon>
        <taxon>Magnoliopsida</taxon>
        <taxon>eudicotyledons</taxon>
        <taxon>Gunneridae</taxon>
        <taxon>Pentapetalae</taxon>
        <taxon>rosids</taxon>
        <taxon>malvids</taxon>
        <taxon>Myrtales</taxon>
        <taxon>Lythraceae</taxon>
        <taxon>Punica</taxon>
    </lineage>
</organism>
<dbReference type="AlphaFoldDB" id="A0A2I0JW51"/>
<name>A0A2I0JW51_PUNGR</name>
<dbReference type="Proteomes" id="UP000233551">
    <property type="component" value="Unassembled WGS sequence"/>
</dbReference>
<dbReference type="EMBL" id="PGOL01001191">
    <property type="protein sequence ID" value="PKI60083.1"/>
    <property type="molecule type" value="Genomic_DNA"/>
</dbReference>
<gene>
    <name evidence="1" type="ORF">CRG98_019518</name>
</gene>
<protein>
    <submittedName>
        <fullName evidence="1">Uncharacterized protein</fullName>
    </submittedName>
</protein>
<accession>A0A2I0JW51</accession>
<comment type="caution">
    <text evidence="1">The sequence shown here is derived from an EMBL/GenBank/DDBJ whole genome shotgun (WGS) entry which is preliminary data.</text>
</comment>